<reference evidence="8" key="1">
    <citation type="journal article" date="2020" name="Stud. Mycol.">
        <title>101 Dothideomycetes genomes: a test case for predicting lifestyles and emergence of pathogens.</title>
        <authorList>
            <person name="Haridas S."/>
            <person name="Albert R."/>
            <person name="Binder M."/>
            <person name="Bloem J."/>
            <person name="Labutti K."/>
            <person name="Salamov A."/>
            <person name="Andreopoulos B."/>
            <person name="Baker S."/>
            <person name="Barry K."/>
            <person name="Bills G."/>
            <person name="Bluhm B."/>
            <person name="Cannon C."/>
            <person name="Castanera R."/>
            <person name="Culley D."/>
            <person name="Daum C."/>
            <person name="Ezra D."/>
            <person name="Gonzalez J."/>
            <person name="Henrissat B."/>
            <person name="Kuo A."/>
            <person name="Liang C."/>
            <person name="Lipzen A."/>
            <person name="Lutzoni F."/>
            <person name="Magnuson J."/>
            <person name="Mondo S."/>
            <person name="Nolan M."/>
            <person name="Ohm R."/>
            <person name="Pangilinan J."/>
            <person name="Park H.-J."/>
            <person name="Ramirez L."/>
            <person name="Alfaro M."/>
            <person name="Sun H."/>
            <person name="Tritt A."/>
            <person name="Yoshinaga Y."/>
            <person name="Zwiers L.-H."/>
            <person name="Turgeon B."/>
            <person name="Goodwin S."/>
            <person name="Spatafora J."/>
            <person name="Crous P."/>
            <person name="Grigoriev I."/>
        </authorList>
    </citation>
    <scope>NUCLEOTIDE SEQUENCE</scope>
    <source>
        <strain evidence="8">CBS 122368</strain>
    </source>
</reference>
<feature type="compositionally biased region" description="Acidic residues" evidence="6">
    <location>
        <begin position="297"/>
        <end position="316"/>
    </location>
</feature>
<evidence type="ECO:0000313" key="8">
    <source>
        <dbReference type="EMBL" id="KAF2256902.1"/>
    </source>
</evidence>
<name>A0A6A6J3W8_9PLEO</name>
<accession>A0A6A6J3W8</accession>
<dbReference type="OrthoDB" id="5778525at2759"/>
<evidence type="ECO:0000259" key="7">
    <source>
        <dbReference type="PROSITE" id="PS50888"/>
    </source>
</evidence>
<dbReference type="SUPFAM" id="SSF47459">
    <property type="entry name" value="HLH, helix-loop-helix DNA-binding domain"/>
    <property type="match status" value="1"/>
</dbReference>
<comment type="subcellular location">
    <subcellularLocation>
        <location evidence="1">Nucleus</location>
    </subcellularLocation>
</comment>
<dbReference type="InterPro" id="IPR036638">
    <property type="entry name" value="HLH_DNA-bd_sf"/>
</dbReference>
<organism evidence="8 9">
    <name type="scientific">Trematosphaeria pertusa</name>
    <dbReference type="NCBI Taxonomy" id="390896"/>
    <lineage>
        <taxon>Eukaryota</taxon>
        <taxon>Fungi</taxon>
        <taxon>Dikarya</taxon>
        <taxon>Ascomycota</taxon>
        <taxon>Pezizomycotina</taxon>
        <taxon>Dothideomycetes</taxon>
        <taxon>Pleosporomycetidae</taxon>
        <taxon>Pleosporales</taxon>
        <taxon>Massarineae</taxon>
        <taxon>Trematosphaeriaceae</taxon>
        <taxon>Trematosphaeria</taxon>
    </lineage>
</organism>
<dbReference type="EMBL" id="ML987189">
    <property type="protein sequence ID" value="KAF2256902.1"/>
    <property type="molecule type" value="Genomic_DNA"/>
</dbReference>
<feature type="compositionally biased region" description="Basic and acidic residues" evidence="6">
    <location>
        <begin position="372"/>
        <end position="392"/>
    </location>
</feature>
<dbReference type="Gene3D" id="4.10.280.10">
    <property type="entry name" value="Helix-loop-helix DNA-binding domain"/>
    <property type="match status" value="1"/>
</dbReference>
<dbReference type="RefSeq" id="XP_033691906.1">
    <property type="nucleotide sequence ID" value="XM_033824602.1"/>
</dbReference>
<gene>
    <name evidence="8" type="ORF">BU26DRAFT_446012</name>
</gene>
<keyword evidence="3" id="KW-0238">DNA-binding</keyword>
<dbReference type="GO" id="GO:0000978">
    <property type="term" value="F:RNA polymerase II cis-regulatory region sequence-specific DNA binding"/>
    <property type="evidence" value="ECO:0007669"/>
    <property type="project" value="TreeGrafter"/>
</dbReference>
<proteinExistence type="predicted"/>
<dbReference type="CDD" id="cd11404">
    <property type="entry name" value="bHLHzip_Mlx_like"/>
    <property type="match status" value="1"/>
</dbReference>
<keyword evidence="9" id="KW-1185">Reference proteome</keyword>
<dbReference type="GO" id="GO:0000981">
    <property type="term" value="F:DNA-binding transcription factor activity, RNA polymerase II-specific"/>
    <property type="evidence" value="ECO:0007669"/>
    <property type="project" value="TreeGrafter"/>
</dbReference>
<dbReference type="Proteomes" id="UP000800094">
    <property type="component" value="Unassembled WGS sequence"/>
</dbReference>
<dbReference type="GO" id="GO:0046983">
    <property type="term" value="F:protein dimerization activity"/>
    <property type="evidence" value="ECO:0007669"/>
    <property type="project" value="InterPro"/>
</dbReference>
<dbReference type="GO" id="GO:0005634">
    <property type="term" value="C:nucleus"/>
    <property type="evidence" value="ECO:0007669"/>
    <property type="project" value="UniProtKB-SubCell"/>
</dbReference>
<evidence type="ECO:0000313" key="9">
    <source>
        <dbReference type="Proteomes" id="UP000800094"/>
    </source>
</evidence>
<dbReference type="PROSITE" id="PS50888">
    <property type="entry name" value="BHLH"/>
    <property type="match status" value="1"/>
</dbReference>
<sequence>MEDKDPSPFGYTFSGDFFGGSPTGLDNGGPSLLSEMESQSLTDFFSHTDPWLSGPAAFPPATETKESLDNFNNSWGFVPPPTIHRVSTTIPDQAHLHNFHPEHSYAPIPHSTSHLSSTADDLQAASTLFSNAQAPQQHLGRAYSYHDVPSSSANPSSLPTTGFHSLPMIPTSHGLMNEQLAALLPNHDEDGSIDAQLAAQFVSSDAQHRHNANLRELGIQRAPLKRSYTYGTDSAFDESGFKVSSPTETEEHVTRRLLSDLAHAQSLAEQAAIARDEAKSGKTSSQNDFPAGLVDIPSDEDGQSEEVTSDEEEDDDRPAKKRRKSKIASATKNGRASGGKSVSGAKSGKNRKASMDDQPGKKKRGSTAAQKPQRENLTEEQKRSNHILSEQKRRNLIKRGFDDLHELVPELKNGSLSKSNVLMEAANFLEALIVDNKKYIQMSGGEDG</sequence>
<dbReference type="PANTHER" id="PTHR15741">
    <property type="entry name" value="BASIC HELIX-LOOP-HELIX ZIP TRANSCRIPTION FACTOR"/>
    <property type="match status" value="1"/>
</dbReference>
<protein>
    <recommendedName>
        <fullName evidence="7">BHLH domain-containing protein</fullName>
    </recommendedName>
</protein>
<evidence type="ECO:0000256" key="6">
    <source>
        <dbReference type="SAM" id="MobiDB-lite"/>
    </source>
</evidence>
<keyword evidence="5" id="KW-0539">Nucleus</keyword>
<dbReference type="InterPro" id="IPR011598">
    <property type="entry name" value="bHLH_dom"/>
</dbReference>
<dbReference type="GeneID" id="54577932"/>
<keyword evidence="4" id="KW-0804">Transcription</keyword>
<evidence type="ECO:0000256" key="4">
    <source>
        <dbReference type="ARBA" id="ARBA00023163"/>
    </source>
</evidence>
<evidence type="ECO:0000256" key="5">
    <source>
        <dbReference type="ARBA" id="ARBA00023242"/>
    </source>
</evidence>
<feature type="region of interest" description="Disordered" evidence="6">
    <location>
        <begin position="272"/>
        <end position="392"/>
    </location>
</feature>
<feature type="domain" description="BHLH" evidence="7">
    <location>
        <begin position="381"/>
        <end position="432"/>
    </location>
</feature>
<dbReference type="SMART" id="SM00353">
    <property type="entry name" value="HLH"/>
    <property type="match status" value="1"/>
</dbReference>
<dbReference type="AlphaFoldDB" id="A0A6A6J3W8"/>
<feature type="region of interest" description="Disordered" evidence="6">
    <location>
        <begin position="235"/>
        <end position="254"/>
    </location>
</feature>
<keyword evidence="2" id="KW-0805">Transcription regulation</keyword>
<feature type="compositionally biased region" description="Low complexity" evidence="6">
    <location>
        <begin position="327"/>
        <end position="347"/>
    </location>
</feature>
<evidence type="ECO:0000256" key="2">
    <source>
        <dbReference type="ARBA" id="ARBA00023015"/>
    </source>
</evidence>
<dbReference type="Pfam" id="PF00010">
    <property type="entry name" value="HLH"/>
    <property type="match status" value="1"/>
</dbReference>
<dbReference type="PANTHER" id="PTHR15741:SF27">
    <property type="entry name" value="TRANSCRIPTION FACTOR AP-4"/>
    <property type="match status" value="1"/>
</dbReference>
<evidence type="ECO:0000256" key="3">
    <source>
        <dbReference type="ARBA" id="ARBA00023125"/>
    </source>
</evidence>
<evidence type="ECO:0000256" key="1">
    <source>
        <dbReference type="ARBA" id="ARBA00004123"/>
    </source>
</evidence>
<dbReference type="InterPro" id="IPR052207">
    <property type="entry name" value="Max-like/E-box_TFs"/>
</dbReference>